<reference evidence="3 4" key="1">
    <citation type="submission" date="2019-07" db="EMBL/GenBank/DDBJ databases">
        <title>Whole genome shotgun sequence of Methylobacterium gnaphalii NBRC 107716.</title>
        <authorList>
            <person name="Hosoyama A."/>
            <person name="Uohara A."/>
            <person name="Ohji S."/>
            <person name="Ichikawa N."/>
        </authorList>
    </citation>
    <scope>NUCLEOTIDE SEQUENCE [LARGE SCALE GENOMIC DNA]</scope>
    <source>
        <strain evidence="3 4">NBRC 107716</strain>
    </source>
</reference>
<gene>
    <name evidence="3" type="ORF">MGN01_16510</name>
</gene>
<organism evidence="3 4">
    <name type="scientific">Methylobacterium gnaphalii</name>
    <dbReference type="NCBI Taxonomy" id="1010610"/>
    <lineage>
        <taxon>Bacteria</taxon>
        <taxon>Pseudomonadati</taxon>
        <taxon>Pseudomonadota</taxon>
        <taxon>Alphaproteobacteria</taxon>
        <taxon>Hyphomicrobiales</taxon>
        <taxon>Methylobacteriaceae</taxon>
        <taxon>Methylobacterium</taxon>
    </lineage>
</organism>
<evidence type="ECO:0000256" key="1">
    <source>
        <dbReference type="SAM" id="MobiDB-lite"/>
    </source>
</evidence>
<feature type="region of interest" description="Disordered" evidence="1">
    <location>
        <begin position="139"/>
        <end position="158"/>
    </location>
</feature>
<evidence type="ECO:0000313" key="3">
    <source>
        <dbReference type="EMBL" id="GEP09806.1"/>
    </source>
</evidence>
<evidence type="ECO:0000313" key="4">
    <source>
        <dbReference type="Proteomes" id="UP000321750"/>
    </source>
</evidence>
<proteinExistence type="predicted"/>
<protein>
    <recommendedName>
        <fullName evidence="2">DNA circulation N-terminal domain-containing protein</fullName>
    </recommendedName>
</protein>
<dbReference type="Proteomes" id="UP000321750">
    <property type="component" value="Unassembled WGS sequence"/>
</dbReference>
<dbReference type="Pfam" id="PF07157">
    <property type="entry name" value="DNA_circ_N"/>
    <property type="match status" value="1"/>
</dbReference>
<feature type="domain" description="DNA circulation N-terminal" evidence="2">
    <location>
        <begin position="7"/>
        <end position="91"/>
    </location>
</feature>
<comment type="caution">
    <text evidence="3">The sequence shown here is derived from an EMBL/GenBank/DDBJ whole genome shotgun (WGS) entry which is preliminary data.</text>
</comment>
<accession>A0A512JIM8</accession>
<dbReference type="AlphaFoldDB" id="A0A512JIM8"/>
<dbReference type="EMBL" id="BJZV01000007">
    <property type="protein sequence ID" value="GEP09806.1"/>
    <property type="molecule type" value="Genomic_DNA"/>
</dbReference>
<evidence type="ECO:0000259" key="2">
    <source>
        <dbReference type="Pfam" id="PF07157"/>
    </source>
</evidence>
<dbReference type="OrthoDB" id="378644at2"/>
<name>A0A512JIM8_9HYPH</name>
<sequence>MSWRDELRPPSFRGVPFRIEANTRFGGRRGFTYEFAKSERSLDEDLGRRVTRVVVSAYVIGDDYTDQAEALEDALNREGGGTLILPTLGSMFMRPDAPFSRIETREQGGIARFEISFVDAGGSTSQLFTENTQAAANTAASTLSDDTDLSAGNDTDWL</sequence>
<dbReference type="InterPro" id="IPR009826">
    <property type="entry name" value="DNA_circ_N"/>
</dbReference>
<dbReference type="RefSeq" id="WP_147046108.1">
    <property type="nucleotide sequence ID" value="NZ_BJZV01000007.1"/>
</dbReference>
<keyword evidence="4" id="KW-1185">Reference proteome</keyword>